<sequence length="95" mass="11399">MTTESKKRTNISDESLEKDIKRKPIKARRNSRNELAVSLRERSPVSYEQTNEIDSRKERRRKNGKFRRTKAQKVIAKNICEVFFDPNYWKIVDIK</sequence>
<organism evidence="1 2">
    <name type="scientific">Racocetra persica</name>
    <dbReference type="NCBI Taxonomy" id="160502"/>
    <lineage>
        <taxon>Eukaryota</taxon>
        <taxon>Fungi</taxon>
        <taxon>Fungi incertae sedis</taxon>
        <taxon>Mucoromycota</taxon>
        <taxon>Glomeromycotina</taxon>
        <taxon>Glomeromycetes</taxon>
        <taxon>Diversisporales</taxon>
        <taxon>Gigasporaceae</taxon>
        <taxon>Racocetra</taxon>
    </lineage>
</organism>
<name>A0ACA9SF09_9GLOM</name>
<dbReference type="EMBL" id="CAJVQC010118606">
    <property type="protein sequence ID" value="CAG8837772.1"/>
    <property type="molecule type" value="Genomic_DNA"/>
</dbReference>
<keyword evidence="2" id="KW-1185">Reference proteome</keyword>
<evidence type="ECO:0000313" key="1">
    <source>
        <dbReference type="EMBL" id="CAG8837772.1"/>
    </source>
</evidence>
<gene>
    <name evidence="1" type="ORF">RPERSI_LOCUS30426</name>
</gene>
<reference evidence="1" key="1">
    <citation type="submission" date="2021-06" db="EMBL/GenBank/DDBJ databases">
        <authorList>
            <person name="Kallberg Y."/>
            <person name="Tangrot J."/>
            <person name="Rosling A."/>
        </authorList>
    </citation>
    <scope>NUCLEOTIDE SEQUENCE</scope>
    <source>
        <strain evidence="1">MA461A</strain>
    </source>
</reference>
<protein>
    <submittedName>
        <fullName evidence="1">35274_t:CDS:1</fullName>
    </submittedName>
</protein>
<comment type="caution">
    <text evidence="1">The sequence shown here is derived from an EMBL/GenBank/DDBJ whole genome shotgun (WGS) entry which is preliminary data.</text>
</comment>
<feature type="non-terminal residue" evidence="1">
    <location>
        <position position="95"/>
    </location>
</feature>
<dbReference type="Proteomes" id="UP000789920">
    <property type="component" value="Unassembled WGS sequence"/>
</dbReference>
<proteinExistence type="predicted"/>
<evidence type="ECO:0000313" key="2">
    <source>
        <dbReference type="Proteomes" id="UP000789920"/>
    </source>
</evidence>
<accession>A0ACA9SF09</accession>